<accession>A0ABY4YKW8</accession>
<feature type="compositionally biased region" description="Low complexity" evidence="1">
    <location>
        <begin position="233"/>
        <end position="242"/>
    </location>
</feature>
<feature type="compositionally biased region" description="Low complexity" evidence="1">
    <location>
        <begin position="257"/>
        <end position="305"/>
    </location>
</feature>
<organism evidence="3 4">
    <name type="scientific">Ornithinimicrobium cryptoxanthini</name>
    <dbReference type="NCBI Taxonomy" id="2934161"/>
    <lineage>
        <taxon>Bacteria</taxon>
        <taxon>Bacillati</taxon>
        <taxon>Actinomycetota</taxon>
        <taxon>Actinomycetes</taxon>
        <taxon>Micrococcales</taxon>
        <taxon>Ornithinimicrobiaceae</taxon>
        <taxon>Ornithinimicrobium</taxon>
    </lineage>
</organism>
<gene>
    <name evidence="3" type="ORF">NF557_05870</name>
</gene>
<dbReference type="Proteomes" id="UP001056535">
    <property type="component" value="Chromosome"/>
</dbReference>
<reference evidence="3" key="1">
    <citation type="submission" date="2022-06" db="EMBL/GenBank/DDBJ databases">
        <title>Ornithinimicrobium JY.X270.</title>
        <authorList>
            <person name="Huang Y."/>
        </authorList>
    </citation>
    <scope>NUCLEOTIDE SEQUENCE</scope>
    <source>
        <strain evidence="3">JY.X270</strain>
    </source>
</reference>
<keyword evidence="2" id="KW-0812">Transmembrane</keyword>
<keyword evidence="2" id="KW-0472">Membrane</keyword>
<proteinExistence type="predicted"/>
<protein>
    <submittedName>
        <fullName evidence="3">Uncharacterized protein</fullName>
    </submittedName>
</protein>
<evidence type="ECO:0000256" key="2">
    <source>
        <dbReference type="SAM" id="Phobius"/>
    </source>
</evidence>
<sequence>MGNGQRSSGASRALGSFAVLFTLAGLVLLGLGLFGVLNTATPNMTGINAGQSVRVPDSGMSLWAEEDVRDDTVCTVGEATMERPTAAYSVDVQDRPFYEVARTPSTLNAGTYPVSCEGTDAAVYVGPNATRTTAPGIIGNLGLILGGISLALAAILGLGALMTRRKRRAAPADQPYQYSSYGSGAAPYADPHQSPYGQSPYAPAQGQGSYGPDQTQQFPTVPPGYGPPGQGPYGAPDPTQGYGQQGYGQQGYGQQGYGQDQTQGYSQYGQGDASQDPTQGYGQQQYGQQPQQDQTAYGQPQQDQTAYGQQSYGQEAPGSYGASQQPSSGATAWSPGQPIPGAASSPDATPDPSFQQGDGEQGSGEQGDRERAEADHGDDAQDNESDQTQQLPPPPPRWDDNN</sequence>
<keyword evidence="4" id="KW-1185">Reference proteome</keyword>
<feature type="region of interest" description="Disordered" evidence="1">
    <location>
        <begin position="169"/>
        <end position="402"/>
    </location>
</feature>
<name>A0ABY4YKW8_9MICO</name>
<keyword evidence="2" id="KW-1133">Transmembrane helix</keyword>
<feature type="compositionally biased region" description="Gly residues" evidence="1">
    <location>
        <begin position="243"/>
        <end position="256"/>
    </location>
</feature>
<evidence type="ECO:0000256" key="1">
    <source>
        <dbReference type="SAM" id="MobiDB-lite"/>
    </source>
</evidence>
<feature type="compositionally biased region" description="Pro residues" evidence="1">
    <location>
        <begin position="220"/>
        <end position="230"/>
    </location>
</feature>
<evidence type="ECO:0000313" key="3">
    <source>
        <dbReference type="EMBL" id="USQ77440.1"/>
    </source>
</evidence>
<evidence type="ECO:0000313" key="4">
    <source>
        <dbReference type="Proteomes" id="UP001056535"/>
    </source>
</evidence>
<feature type="transmembrane region" description="Helical" evidence="2">
    <location>
        <begin position="137"/>
        <end position="161"/>
    </location>
</feature>
<feature type="transmembrane region" description="Helical" evidence="2">
    <location>
        <begin position="12"/>
        <end position="37"/>
    </location>
</feature>
<feature type="compositionally biased region" description="Polar residues" evidence="1">
    <location>
        <begin position="321"/>
        <end position="331"/>
    </location>
</feature>
<feature type="compositionally biased region" description="Basic and acidic residues" evidence="1">
    <location>
        <begin position="366"/>
        <end position="379"/>
    </location>
</feature>
<dbReference type="RefSeq" id="WP_252622573.1">
    <property type="nucleotide sequence ID" value="NZ_CP099490.1"/>
</dbReference>
<dbReference type="EMBL" id="CP099490">
    <property type="protein sequence ID" value="USQ77440.1"/>
    <property type="molecule type" value="Genomic_DNA"/>
</dbReference>